<keyword evidence="7" id="KW-0274">FAD</keyword>
<dbReference type="PANTHER" id="PTHR13847:SF283">
    <property type="entry name" value="TRNA 5-METHYLAMINOMETHYL-2-THIOURIDINE BIOSYNTHESIS BIFUNCTIONAL PROTEIN MNMC"/>
    <property type="match status" value="1"/>
</dbReference>
<protein>
    <submittedName>
        <fullName evidence="11">Oxidoreductase</fullName>
    </submittedName>
</protein>
<evidence type="ECO:0000256" key="9">
    <source>
        <dbReference type="ARBA" id="ARBA00023268"/>
    </source>
</evidence>
<dbReference type="NCBIfam" id="TIGR03197">
    <property type="entry name" value="MnmC_Cterm"/>
    <property type="match status" value="1"/>
</dbReference>
<evidence type="ECO:0000313" key="11">
    <source>
        <dbReference type="EMBL" id="KLT73743.1"/>
    </source>
</evidence>
<gene>
    <name evidence="11" type="ORF">PL75_02070</name>
</gene>
<dbReference type="RefSeq" id="WP_047760245.1">
    <property type="nucleotide sequence ID" value="NZ_CP091510.1"/>
</dbReference>
<dbReference type="Gene3D" id="3.30.9.10">
    <property type="entry name" value="D-Amino Acid Oxidase, subunit A, domain 2"/>
    <property type="match status" value="1"/>
</dbReference>
<dbReference type="Gene3D" id="3.50.50.60">
    <property type="entry name" value="FAD/NAD(P)-binding domain"/>
    <property type="match status" value="1"/>
</dbReference>
<name>A0A0J1C5W0_9NEIS</name>
<keyword evidence="1" id="KW-0963">Cytoplasm</keyword>
<dbReference type="OrthoDB" id="9786494at2"/>
<proteinExistence type="predicted"/>
<feature type="domain" description="FAD dependent oxidoreductase" evidence="10">
    <location>
        <begin position="129"/>
        <end position="493"/>
    </location>
</feature>
<dbReference type="PRINTS" id="PR00420">
    <property type="entry name" value="RNGMNOXGNASE"/>
</dbReference>
<keyword evidence="5" id="KW-0949">S-adenosyl-L-methionine</keyword>
<dbReference type="Proteomes" id="UP000036027">
    <property type="component" value="Unassembled WGS sequence"/>
</dbReference>
<keyword evidence="6" id="KW-0819">tRNA processing</keyword>
<keyword evidence="2" id="KW-0489">Methyltransferase</keyword>
<dbReference type="Pfam" id="PF01266">
    <property type="entry name" value="DAO"/>
    <property type="match status" value="1"/>
</dbReference>
<dbReference type="GO" id="GO:0008168">
    <property type="term" value="F:methyltransferase activity"/>
    <property type="evidence" value="ECO:0007669"/>
    <property type="project" value="UniProtKB-KW"/>
</dbReference>
<dbReference type="InterPro" id="IPR006076">
    <property type="entry name" value="FAD-dep_OxRdtase"/>
</dbReference>
<evidence type="ECO:0000256" key="2">
    <source>
        <dbReference type="ARBA" id="ARBA00022603"/>
    </source>
</evidence>
<dbReference type="GO" id="GO:0016645">
    <property type="term" value="F:oxidoreductase activity, acting on the CH-NH group of donors"/>
    <property type="evidence" value="ECO:0007669"/>
    <property type="project" value="InterPro"/>
</dbReference>
<dbReference type="InterPro" id="IPR017610">
    <property type="entry name" value="tRNA_S-uridine_synth_MnmC_C"/>
</dbReference>
<dbReference type="AlphaFoldDB" id="A0A0J1C5W0"/>
<dbReference type="InterPro" id="IPR036188">
    <property type="entry name" value="FAD/NAD-bd_sf"/>
</dbReference>
<reference evidence="11 12" key="1">
    <citation type="submission" date="2014-11" db="EMBL/GenBank/DDBJ databases">
        <title>Genome of a novel goose pathogen.</title>
        <authorList>
            <person name="Hansen C.M."/>
            <person name="Hueffer K."/>
            <person name="Choi S.C."/>
        </authorList>
    </citation>
    <scope>NUCLEOTIDE SEQUENCE [LARGE SCALE GENOMIC DNA]</scope>
    <source>
        <strain evidence="11 12">KH1503</strain>
    </source>
</reference>
<keyword evidence="12" id="KW-1185">Reference proteome</keyword>
<evidence type="ECO:0000256" key="5">
    <source>
        <dbReference type="ARBA" id="ARBA00022691"/>
    </source>
</evidence>
<evidence type="ECO:0000256" key="7">
    <source>
        <dbReference type="ARBA" id="ARBA00022827"/>
    </source>
</evidence>
<keyword evidence="4" id="KW-0808">Transferase</keyword>
<keyword evidence="8" id="KW-0560">Oxidoreductase</keyword>
<dbReference type="EMBL" id="JTDO01000002">
    <property type="protein sequence ID" value="KLT73743.1"/>
    <property type="molecule type" value="Genomic_DNA"/>
</dbReference>
<dbReference type="GO" id="GO:0008033">
    <property type="term" value="P:tRNA processing"/>
    <property type="evidence" value="ECO:0007669"/>
    <property type="project" value="UniProtKB-KW"/>
</dbReference>
<dbReference type="GO" id="GO:0005737">
    <property type="term" value="C:cytoplasm"/>
    <property type="evidence" value="ECO:0007669"/>
    <property type="project" value="TreeGrafter"/>
</dbReference>
<accession>A0A0J1C5W0</accession>
<sequence length="528" mass="57763">MNLVWNAPPPLAEIAAAIESHEVPLYLIVCLPNSTLPVFKAAERAGALERKLSDILTTKITCLQFNGPNVLHHILPNVHLWLMPSEHASHLADYFSTPLQWQTEITPQQPPQQPKPWYAPPSTHPQAEHVVVVGAGIAGAATAYELAQHGIRVSVLETASPALAGSGNRQGLLYAKISPHNTEQTELLLCGYGYTHRLLQQLLPEQNAWGGYGVLHLNYSATESKRNQQLDQHSHHRHLYRYVTDTEATVIAGIDIFSDGLYWPQGVWLNPRHLVHALISHPLIELHTNAPALSTDYDGTHWHIRTPSKTFRASHVVYCMGAHSPNAPDINAASQPYRLIRGQTSLARTTSGSAKLRCALSGASYISPAWEGLHCFGATFIQHDKETDWRESENQSNRQELAELNPALAADLFSDGLPQPQGHAALRCDSTDHLPIVGPLADTAALRQAYAKLAADKNYPINTPCPYLPGAYINTAHGSRGLATAPLCASAIAADILDLPNPLSPRLRTALHPNRAAIRALIKQQENP</sequence>
<evidence type="ECO:0000256" key="4">
    <source>
        <dbReference type="ARBA" id="ARBA00022679"/>
    </source>
</evidence>
<dbReference type="PANTHER" id="PTHR13847">
    <property type="entry name" value="SARCOSINE DEHYDROGENASE-RELATED"/>
    <property type="match status" value="1"/>
</dbReference>
<organism evidence="11 12">
    <name type="scientific">Neisseria arctica</name>
    <dbReference type="NCBI Taxonomy" id="1470200"/>
    <lineage>
        <taxon>Bacteria</taxon>
        <taxon>Pseudomonadati</taxon>
        <taxon>Pseudomonadota</taxon>
        <taxon>Betaproteobacteria</taxon>
        <taxon>Neisseriales</taxon>
        <taxon>Neisseriaceae</taxon>
        <taxon>Neisseria</taxon>
    </lineage>
</organism>
<evidence type="ECO:0000259" key="10">
    <source>
        <dbReference type="Pfam" id="PF01266"/>
    </source>
</evidence>
<evidence type="ECO:0000256" key="1">
    <source>
        <dbReference type="ARBA" id="ARBA00022490"/>
    </source>
</evidence>
<dbReference type="PATRIC" id="fig|1470200.3.peg.1212"/>
<evidence type="ECO:0000256" key="6">
    <source>
        <dbReference type="ARBA" id="ARBA00022694"/>
    </source>
</evidence>
<evidence type="ECO:0000256" key="8">
    <source>
        <dbReference type="ARBA" id="ARBA00023002"/>
    </source>
</evidence>
<evidence type="ECO:0000256" key="3">
    <source>
        <dbReference type="ARBA" id="ARBA00022630"/>
    </source>
</evidence>
<dbReference type="GO" id="GO:0032259">
    <property type="term" value="P:methylation"/>
    <property type="evidence" value="ECO:0007669"/>
    <property type="project" value="UniProtKB-KW"/>
</dbReference>
<keyword evidence="9" id="KW-0511">Multifunctional enzyme</keyword>
<evidence type="ECO:0000313" key="12">
    <source>
        <dbReference type="Proteomes" id="UP000036027"/>
    </source>
</evidence>
<dbReference type="SUPFAM" id="SSF51905">
    <property type="entry name" value="FAD/NAD(P)-binding domain"/>
    <property type="match status" value="1"/>
</dbReference>
<dbReference type="STRING" id="1470200.PL75_02070"/>
<comment type="caution">
    <text evidence="11">The sequence shown here is derived from an EMBL/GenBank/DDBJ whole genome shotgun (WGS) entry which is preliminary data.</text>
</comment>
<keyword evidence="3" id="KW-0285">Flavoprotein</keyword>